<reference evidence="7" key="1">
    <citation type="submission" date="2021-12" db="EMBL/GenBank/DDBJ databases">
        <authorList>
            <person name="King R."/>
        </authorList>
    </citation>
    <scope>NUCLEOTIDE SEQUENCE</scope>
</reference>
<dbReference type="GO" id="GO:0030036">
    <property type="term" value="P:actin cytoskeleton organization"/>
    <property type="evidence" value="ECO:0007669"/>
    <property type="project" value="TreeGrafter"/>
</dbReference>
<evidence type="ECO:0000256" key="2">
    <source>
        <dbReference type="ARBA" id="ARBA00022833"/>
    </source>
</evidence>
<dbReference type="PROSITE" id="PS50023">
    <property type="entry name" value="LIM_DOMAIN_2"/>
    <property type="match status" value="2"/>
</dbReference>
<dbReference type="GO" id="GO:0051371">
    <property type="term" value="F:muscle alpha-actinin binding"/>
    <property type="evidence" value="ECO:0007669"/>
    <property type="project" value="TreeGrafter"/>
</dbReference>
<dbReference type="AlphaFoldDB" id="A0A9N9QZK0"/>
<dbReference type="OrthoDB" id="1112565at2759"/>
<accession>A0A9N9QZK0</accession>
<protein>
    <recommendedName>
        <fullName evidence="6">LIM zinc-binding domain-containing protein</fullName>
    </recommendedName>
</protein>
<sequence length="280" mass="31343">MFEFFFKEEEEEEEAVLKVKENSKNYDDIKFCDSTKDEGPAVCNSCNAVITGRPRGKSNLLTRSQRLVSHLNIISEPYRILCGASHSDEHCKHAKAIHKWAFGHMSQREDEQNFYVLVSVVIVKALDKKWHPEHFTCHTCRKPIDGAKFHQHDGGVHCVPCFAQHHSPRCHGCGEPITDRVIQALGVSWHANHFVCGGCRKELGGGGFMEQAGRPFCSACYADKFAARCNGCAKPIVDKAIIALDAKWHRECFTCKKCCNPVTDSTFSVLDNKPLCGKCA</sequence>
<dbReference type="GO" id="GO:0046872">
    <property type="term" value="F:metal ion binding"/>
    <property type="evidence" value="ECO:0007669"/>
    <property type="project" value="UniProtKB-KW"/>
</dbReference>
<dbReference type="GO" id="GO:0055120">
    <property type="term" value="C:striated muscle dense body"/>
    <property type="evidence" value="ECO:0007669"/>
    <property type="project" value="UniProtKB-ARBA"/>
</dbReference>
<reference evidence="7" key="2">
    <citation type="submission" date="2022-10" db="EMBL/GenBank/DDBJ databases">
        <authorList>
            <consortium name="ENA_rothamsted_submissions"/>
            <consortium name="culmorum"/>
            <person name="King R."/>
        </authorList>
    </citation>
    <scope>NUCLEOTIDE SEQUENCE</scope>
</reference>
<proteinExistence type="predicted"/>
<dbReference type="Pfam" id="PF00412">
    <property type="entry name" value="LIM"/>
    <property type="match status" value="3"/>
</dbReference>
<dbReference type="GO" id="GO:0061061">
    <property type="term" value="P:muscle structure development"/>
    <property type="evidence" value="ECO:0007669"/>
    <property type="project" value="TreeGrafter"/>
</dbReference>
<dbReference type="GO" id="GO:0005912">
    <property type="term" value="C:adherens junction"/>
    <property type="evidence" value="ECO:0007669"/>
    <property type="project" value="TreeGrafter"/>
</dbReference>
<keyword evidence="8" id="KW-1185">Reference proteome</keyword>
<dbReference type="Proteomes" id="UP001153714">
    <property type="component" value="Chromosome 16"/>
</dbReference>
<dbReference type="PANTHER" id="PTHR24214">
    <property type="entry name" value="PDZ AND LIM DOMAIN PROTEIN ZASP"/>
    <property type="match status" value="1"/>
</dbReference>
<dbReference type="InterPro" id="IPR050604">
    <property type="entry name" value="PDZ-LIM_domain"/>
</dbReference>
<dbReference type="GO" id="GO:0001725">
    <property type="term" value="C:stress fiber"/>
    <property type="evidence" value="ECO:0007669"/>
    <property type="project" value="TreeGrafter"/>
</dbReference>
<keyword evidence="3 5" id="KW-0440">LIM domain</keyword>
<dbReference type="InterPro" id="IPR001781">
    <property type="entry name" value="Znf_LIM"/>
</dbReference>
<keyword evidence="1 5" id="KW-0479">Metal-binding</keyword>
<evidence type="ECO:0000256" key="4">
    <source>
        <dbReference type="ARBA" id="ARBA00037833"/>
    </source>
</evidence>
<evidence type="ECO:0000259" key="6">
    <source>
        <dbReference type="PROSITE" id="PS50023"/>
    </source>
</evidence>
<dbReference type="EMBL" id="OU893347">
    <property type="protein sequence ID" value="CAG9786498.1"/>
    <property type="molecule type" value="Genomic_DNA"/>
</dbReference>
<dbReference type="PROSITE" id="PS00478">
    <property type="entry name" value="LIM_DOMAIN_1"/>
    <property type="match status" value="1"/>
</dbReference>
<dbReference type="GO" id="GO:0031430">
    <property type="term" value="C:M band"/>
    <property type="evidence" value="ECO:0007669"/>
    <property type="project" value="UniProtKB-SubCell"/>
</dbReference>
<name>A0A9N9QZK0_9NEOP</name>
<dbReference type="GO" id="GO:0031941">
    <property type="term" value="C:filamentous actin"/>
    <property type="evidence" value="ECO:0007669"/>
    <property type="project" value="TreeGrafter"/>
</dbReference>
<dbReference type="Gene3D" id="2.10.110.10">
    <property type="entry name" value="Cysteine Rich Protein"/>
    <property type="match status" value="3"/>
</dbReference>
<evidence type="ECO:0000256" key="1">
    <source>
        <dbReference type="ARBA" id="ARBA00022723"/>
    </source>
</evidence>
<organism evidence="7 8">
    <name type="scientific">Diatraea saccharalis</name>
    <name type="common">sugarcane borer</name>
    <dbReference type="NCBI Taxonomy" id="40085"/>
    <lineage>
        <taxon>Eukaryota</taxon>
        <taxon>Metazoa</taxon>
        <taxon>Ecdysozoa</taxon>
        <taxon>Arthropoda</taxon>
        <taxon>Hexapoda</taxon>
        <taxon>Insecta</taxon>
        <taxon>Pterygota</taxon>
        <taxon>Neoptera</taxon>
        <taxon>Endopterygota</taxon>
        <taxon>Lepidoptera</taxon>
        <taxon>Glossata</taxon>
        <taxon>Ditrysia</taxon>
        <taxon>Pyraloidea</taxon>
        <taxon>Crambidae</taxon>
        <taxon>Crambinae</taxon>
        <taxon>Diatraea</taxon>
    </lineage>
</organism>
<dbReference type="PANTHER" id="PTHR24214:SF62">
    <property type="entry name" value="LEUPAXIN"/>
    <property type="match status" value="1"/>
</dbReference>
<keyword evidence="2 5" id="KW-0862">Zinc</keyword>
<dbReference type="GO" id="GO:0030018">
    <property type="term" value="C:Z disc"/>
    <property type="evidence" value="ECO:0007669"/>
    <property type="project" value="TreeGrafter"/>
</dbReference>
<dbReference type="CDD" id="cd08368">
    <property type="entry name" value="LIM"/>
    <property type="match status" value="1"/>
</dbReference>
<evidence type="ECO:0000313" key="7">
    <source>
        <dbReference type="EMBL" id="CAG9786498.1"/>
    </source>
</evidence>
<feature type="domain" description="LIM zinc-binding" evidence="6">
    <location>
        <begin position="168"/>
        <end position="227"/>
    </location>
</feature>
<dbReference type="SMART" id="SM00132">
    <property type="entry name" value="LIM"/>
    <property type="match status" value="3"/>
</dbReference>
<dbReference type="FunFam" id="2.10.110.10:FF:000009">
    <property type="entry name" value="Paxillin isoform 1"/>
    <property type="match status" value="1"/>
</dbReference>
<dbReference type="SUPFAM" id="SSF57716">
    <property type="entry name" value="Glucocorticoid receptor-like (DNA-binding domain)"/>
    <property type="match status" value="2"/>
</dbReference>
<dbReference type="GO" id="GO:0003779">
    <property type="term" value="F:actin binding"/>
    <property type="evidence" value="ECO:0007669"/>
    <property type="project" value="TreeGrafter"/>
</dbReference>
<evidence type="ECO:0000256" key="3">
    <source>
        <dbReference type="ARBA" id="ARBA00023038"/>
    </source>
</evidence>
<evidence type="ECO:0000256" key="5">
    <source>
        <dbReference type="PROSITE-ProRule" id="PRU00125"/>
    </source>
</evidence>
<comment type="subcellular location">
    <subcellularLocation>
        <location evidence="4">Cytoplasm</location>
        <location evidence="4">Myofibril</location>
        <location evidence="4">Sarcomere</location>
        <location evidence="4">M line</location>
    </subcellularLocation>
</comment>
<feature type="domain" description="LIM zinc-binding" evidence="6">
    <location>
        <begin position="228"/>
        <end position="280"/>
    </location>
</feature>
<gene>
    <name evidence="7" type="ORF">DIATSA_LOCUS4444</name>
</gene>
<evidence type="ECO:0000313" key="8">
    <source>
        <dbReference type="Proteomes" id="UP001153714"/>
    </source>
</evidence>